<proteinExistence type="predicted"/>
<dbReference type="InterPro" id="IPR012675">
    <property type="entry name" value="Beta-grasp_dom_sf"/>
</dbReference>
<accession>A0A561TBF1</accession>
<name>A0A561TBF1_9ACTN</name>
<comment type="caution">
    <text evidence="2">The sequence shown here is derived from an EMBL/GenBank/DDBJ whole genome shotgun (WGS) entry which is preliminary data.</text>
</comment>
<dbReference type="InterPro" id="IPR001041">
    <property type="entry name" value="2Fe-2S_ferredoxin-type"/>
</dbReference>
<dbReference type="GO" id="GO:0051537">
    <property type="term" value="F:2 iron, 2 sulfur cluster binding"/>
    <property type="evidence" value="ECO:0007669"/>
    <property type="project" value="InterPro"/>
</dbReference>
<protein>
    <submittedName>
        <fullName evidence="2">2Fe-2S iron-sulfur cluster protein</fullName>
    </submittedName>
</protein>
<dbReference type="Pfam" id="PF00111">
    <property type="entry name" value="Fer2"/>
    <property type="match status" value="1"/>
</dbReference>
<dbReference type="CDD" id="cd00207">
    <property type="entry name" value="fer2"/>
    <property type="match status" value="1"/>
</dbReference>
<gene>
    <name evidence="2" type="ORF">FHX78_111385</name>
</gene>
<organism evidence="2 3">
    <name type="scientific">Streptomyces capillispiralis</name>
    <dbReference type="NCBI Taxonomy" id="68182"/>
    <lineage>
        <taxon>Bacteria</taxon>
        <taxon>Bacillati</taxon>
        <taxon>Actinomycetota</taxon>
        <taxon>Actinomycetes</taxon>
        <taxon>Kitasatosporales</taxon>
        <taxon>Streptomycetaceae</taxon>
        <taxon>Streptomyces</taxon>
    </lineage>
</organism>
<evidence type="ECO:0000259" key="1">
    <source>
        <dbReference type="PROSITE" id="PS51085"/>
    </source>
</evidence>
<feature type="domain" description="2Fe-2S ferredoxin-type" evidence="1">
    <location>
        <begin position="4"/>
        <end position="99"/>
    </location>
</feature>
<keyword evidence="3" id="KW-1185">Reference proteome</keyword>
<reference evidence="2 3" key="1">
    <citation type="submission" date="2019-06" db="EMBL/GenBank/DDBJ databases">
        <title>Sequencing the genomes of 1000 actinobacteria strains.</title>
        <authorList>
            <person name="Klenk H.-P."/>
        </authorList>
    </citation>
    <scope>NUCLEOTIDE SEQUENCE [LARGE SCALE GENOMIC DNA]</scope>
    <source>
        <strain evidence="2 3">DSM 41695</strain>
    </source>
</reference>
<dbReference type="SUPFAM" id="SSF54292">
    <property type="entry name" value="2Fe-2S ferredoxin-like"/>
    <property type="match status" value="1"/>
</dbReference>
<dbReference type="OrthoDB" id="9796486at2"/>
<evidence type="ECO:0000313" key="3">
    <source>
        <dbReference type="Proteomes" id="UP000316603"/>
    </source>
</evidence>
<dbReference type="AlphaFoldDB" id="A0A561TBF1"/>
<evidence type="ECO:0000313" key="2">
    <source>
        <dbReference type="EMBL" id="TWF84451.1"/>
    </source>
</evidence>
<dbReference type="RefSeq" id="WP_145866577.1">
    <property type="nucleotide sequence ID" value="NZ_BNCE01000005.1"/>
</dbReference>
<sequence length="99" mass="10652">MTLRQLTILPADRVVLLPDASPLTEVEYETDQRLIPFGCRSGSCGACVVEVLQGGPALGEPDDDELDFLDDLGLSGGAHRLACQCRLRGDVTVRVVDQI</sequence>
<dbReference type="InterPro" id="IPR036010">
    <property type="entry name" value="2Fe-2S_ferredoxin-like_sf"/>
</dbReference>
<dbReference type="PROSITE" id="PS51085">
    <property type="entry name" value="2FE2S_FER_2"/>
    <property type="match status" value="1"/>
</dbReference>
<dbReference type="Gene3D" id="3.10.20.30">
    <property type="match status" value="1"/>
</dbReference>
<dbReference type="Proteomes" id="UP000316603">
    <property type="component" value="Unassembled WGS sequence"/>
</dbReference>
<dbReference type="EMBL" id="VIWV01000001">
    <property type="protein sequence ID" value="TWF84451.1"/>
    <property type="molecule type" value="Genomic_DNA"/>
</dbReference>
<dbReference type="PROSITE" id="PS00197">
    <property type="entry name" value="2FE2S_FER_1"/>
    <property type="match status" value="1"/>
</dbReference>
<dbReference type="InterPro" id="IPR006058">
    <property type="entry name" value="2Fe2S_fd_BS"/>
</dbReference>